<dbReference type="PROSITE" id="PS00455">
    <property type="entry name" value="AMP_BINDING"/>
    <property type="match status" value="1"/>
</dbReference>
<proteinExistence type="predicted"/>
<evidence type="ECO:0000259" key="3">
    <source>
        <dbReference type="Pfam" id="PF00501"/>
    </source>
</evidence>
<dbReference type="InterPro" id="IPR025110">
    <property type="entry name" value="AMP-bd_C"/>
</dbReference>
<feature type="domain" description="AMP-dependent synthetase/ligase" evidence="3">
    <location>
        <begin position="33"/>
        <end position="392"/>
    </location>
</feature>
<dbReference type="Pfam" id="PF00501">
    <property type="entry name" value="AMP-binding"/>
    <property type="match status" value="1"/>
</dbReference>
<dbReference type="OrthoDB" id="416786at2759"/>
<dbReference type="PANTHER" id="PTHR44845">
    <property type="entry name" value="CARRIER DOMAIN-CONTAINING PROTEIN"/>
    <property type="match status" value="1"/>
</dbReference>
<dbReference type="Pfam" id="PF13193">
    <property type="entry name" value="AMP-binding_C"/>
    <property type="match status" value="1"/>
</dbReference>
<dbReference type="CDD" id="cd05930">
    <property type="entry name" value="A_NRPS"/>
    <property type="match status" value="1"/>
</dbReference>
<evidence type="ECO:0000259" key="5">
    <source>
        <dbReference type="Pfam" id="PF13193"/>
    </source>
</evidence>
<reference evidence="6 7" key="1">
    <citation type="submission" date="2020-08" db="EMBL/GenBank/DDBJ databases">
        <title>Aphidius gifuensis genome sequencing and assembly.</title>
        <authorList>
            <person name="Du Z."/>
        </authorList>
    </citation>
    <scope>NUCLEOTIDE SEQUENCE [LARGE SCALE GENOMIC DNA]</scope>
    <source>
        <strain evidence="6">YNYX2018</strain>
        <tissue evidence="6">Adults</tissue>
    </source>
</reference>
<evidence type="ECO:0000256" key="2">
    <source>
        <dbReference type="ARBA" id="ARBA00022553"/>
    </source>
</evidence>
<dbReference type="SUPFAM" id="SSF56801">
    <property type="entry name" value="Acetyl-CoA synthetase-like"/>
    <property type="match status" value="1"/>
</dbReference>
<dbReference type="Proteomes" id="UP000639338">
    <property type="component" value="Unassembled WGS sequence"/>
</dbReference>
<dbReference type="InterPro" id="IPR036736">
    <property type="entry name" value="ACP-like_sf"/>
</dbReference>
<evidence type="ECO:0000256" key="1">
    <source>
        <dbReference type="ARBA" id="ARBA00022450"/>
    </source>
</evidence>
<dbReference type="Gene3D" id="3.40.630.30">
    <property type="match status" value="1"/>
</dbReference>
<sequence>MGSLQQQSLLKGKNIDRREANALVHQIFMNIQANYSNEIAIIYDDDNGMEHQVSYQELEIMTNKIARTLRNFCKPRDNGDSIVAVSMKPSHYLPITLLSILKSGMAYLPLDVEFPESRVKHILVESEPLIVIIDGGNKSIYEETPTVTYNELWEKSKSESNEPLNHKDDPEQLAIVLYTSGSTGVPKGVRLPHATLLNRLQWQWRELPYQKNEERCIFKTALTFVDSAPEIWGPLLQGKTLVVVPKHVTKDPEKFIDTLEKHKIRRLVLVPSLLRSMLMYFGLRDDSNILQDLKLWICSGEPLPSILAKQFFERFQKFGHTLANFYGSTEVMGDVTYHLLNSVNQLEGMDKVPIGRPLDNCIIYLINKDLQLVPQGEVGELVVAGRNLAAGYIRGRDPYRFINNPHAIDPEYSTIYRTGDYARIIKGTIIYEGRTDSQIKIRGHRVDLAEVEKSVASAPAVDKAIVLCYKPGELSQALIAFVTAKSDTSLSGLQIEDYLQTKLPPYMIPQVIVIDNIPLLINGKTDRQTLLKMYENSSFQDNNNNEKIDCNYTGVPESLLEQAKVLFPTVASVIGKSSRSIVNINSNFYELGGNSLNSIYTVTKLQDQGYQVGITDFLTAKNMKDILLKMTICSKNQDSNDTSEKPKFFIEPFQHSHKAEVSRIVADSFYAKADLERWLAPDIELSDYYDLMDELWDPLVEKGFSFVVRSADAEKKLLGASLNFDTWDEPVCDIKSKLIIVFDFLEYLECPIRETKLPRGKGKVLHSFMMATNADLSPAENVIVINEMENECLALTRRKGFEGIFTTNTSPLTQQLDIDVYGYEVLLDYQVNKYVAPDGTKPFGLASDDQRALCSWKKVN</sequence>
<dbReference type="InterPro" id="IPR000873">
    <property type="entry name" value="AMP-dep_synth/lig_dom"/>
</dbReference>
<feature type="domain" description="Carrier" evidence="4">
    <location>
        <begin position="570"/>
        <end position="626"/>
    </location>
</feature>
<dbReference type="InterPro" id="IPR045851">
    <property type="entry name" value="AMP-bd_C_sf"/>
</dbReference>
<keyword evidence="2" id="KW-0597">Phosphoprotein</keyword>
<dbReference type="EMBL" id="JACMRX010000002">
    <property type="protein sequence ID" value="KAF7994767.1"/>
    <property type="molecule type" value="Genomic_DNA"/>
</dbReference>
<dbReference type="Gene3D" id="3.40.50.12780">
    <property type="entry name" value="N-terminal domain of ligase-like"/>
    <property type="match status" value="1"/>
</dbReference>
<evidence type="ECO:0000259" key="4">
    <source>
        <dbReference type="Pfam" id="PF00550"/>
    </source>
</evidence>
<dbReference type="Gene3D" id="3.30.300.30">
    <property type="match status" value="1"/>
</dbReference>
<protein>
    <submittedName>
        <fullName evidence="6">Uncharacterized protein</fullName>
    </submittedName>
</protein>
<evidence type="ECO:0000313" key="7">
    <source>
        <dbReference type="Proteomes" id="UP000639338"/>
    </source>
</evidence>
<dbReference type="InterPro" id="IPR020845">
    <property type="entry name" value="AMP-binding_CS"/>
</dbReference>
<name>A0A834XYM7_APHGI</name>
<accession>A0A834XYM7</accession>
<dbReference type="Gene3D" id="1.10.1200.10">
    <property type="entry name" value="ACP-like"/>
    <property type="match status" value="1"/>
</dbReference>
<organism evidence="6 7">
    <name type="scientific">Aphidius gifuensis</name>
    <name type="common">Parasitoid wasp</name>
    <dbReference type="NCBI Taxonomy" id="684658"/>
    <lineage>
        <taxon>Eukaryota</taxon>
        <taxon>Metazoa</taxon>
        <taxon>Ecdysozoa</taxon>
        <taxon>Arthropoda</taxon>
        <taxon>Hexapoda</taxon>
        <taxon>Insecta</taxon>
        <taxon>Pterygota</taxon>
        <taxon>Neoptera</taxon>
        <taxon>Endopterygota</taxon>
        <taxon>Hymenoptera</taxon>
        <taxon>Apocrita</taxon>
        <taxon>Ichneumonoidea</taxon>
        <taxon>Braconidae</taxon>
        <taxon>Aphidiinae</taxon>
        <taxon>Aphidius</taxon>
    </lineage>
</organism>
<dbReference type="PANTHER" id="PTHR44845:SF6">
    <property type="entry name" value="BETA-ALANINE-ACTIVATING ENZYME"/>
    <property type="match status" value="1"/>
</dbReference>
<dbReference type="AlphaFoldDB" id="A0A834XYM7"/>
<dbReference type="InterPro" id="IPR042099">
    <property type="entry name" value="ANL_N_sf"/>
</dbReference>
<keyword evidence="1" id="KW-0596">Phosphopantetheine</keyword>
<keyword evidence="7" id="KW-1185">Reference proteome</keyword>
<feature type="domain" description="AMP-binding enzyme C-terminal" evidence="5">
    <location>
        <begin position="450"/>
        <end position="524"/>
    </location>
</feature>
<dbReference type="InterPro" id="IPR009081">
    <property type="entry name" value="PP-bd_ACP"/>
</dbReference>
<dbReference type="SUPFAM" id="SSF47336">
    <property type="entry name" value="ACP-like"/>
    <property type="match status" value="1"/>
</dbReference>
<gene>
    <name evidence="6" type="ORF">HCN44_004239</name>
</gene>
<evidence type="ECO:0000313" key="6">
    <source>
        <dbReference type="EMBL" id="KAF7994767.1"/>
    </source>
</evidence>
<dbReference type="Pfam" id="PF00550">
    <property type="entry name" value="PP-binding"/>
    <property type="match status" value="1"/>
</dbReference>
<comment type="caution">
    <text evidence="6">The sequence shown here is derived from an EMBL/GenBank/DDBJ whole genome shotgun (WGS) entry which is preliminary data.</text>
</comment>